<dbReference type="AlphaFoldDB" id="A0A839U2M8"/>
<evidence type="ECO:0000313" key="2">
    <source>
        <dbReference type="Proteomes" id="UP000554520"/>
    </source>
</evidence>
<dbReference type="RefSeq" id="WP_183661280.1">
    <property type="nucleotide sequence ID" value="NZ_JACHXN010000003.1"/>
</dbReference>
<gene>
    <name evidence="1" type="ORF">FHS21_001299</name>
</gene>
<accession>A0A839U2M8</accession>
<proteinExistence type="predicted"/>
<keyword evidence="2" id="KW-1185">Reference proteome</keyword>
<comment type="caution">
    <text evidence="1">The sequence shown here is derived from an EMBL/GenBank/DDBJ whole genome shotgun (WGS) entry which is preliminary data.</text>
</comment>
<protein>
    <submittedName>
        <fullName evidence="1">Uncharacterized protein</fullName>
    </submittedName>
</protein>
<dbReference type="Proteomes" id="UP000554520">
    <property type="component" value="Unassembled WGS sequence"/>
</dbReference>
<name>A0A839U2M8_9HYPH</name>
<dbReference type="EMBL" id="JACHXN010000003">
    <property type="protein sequence ID" value="MBB3144898.1"/>
    <property type="molecule type" value="Genomic_DNA"/>
</dbReference>
<evidence type="ECO:0000313" key="1">
    <source>
        <dbReference type="EMBL" id="MBB3144898.1"/>
    </source>
</evidence>
<organism evidence="1 2">
    <name type="scientific">Phyllobacterium trifolii</name>
    <dbReference type="NCBI Taxonomy" id="300193"/>
    <lineage>
        <taxon>Bacteria</taxon>
        <taxon>Pseudomonadati</taxon>
        <taxon>Pseudomonadota</taxon>
        <taxon>Alphaproteobacteria</taxon>
        <taxon>Hyphomicrobiales</taxon>
        <taxon>Phyllobacteriaceae</taxon>
        <taxon>Phyllobacterium</taxon>
    </lineage>
</organism>
<sequence>MIDDLDKMVQDAVERGIVKVIPAGVTAIAAPKKDQTPVRFHPASCGKGDRVFRSRFLDEQDGDFS</sequence>
<reference evidence="1 2" key="1">
    <citation type="submission" date="2020-08" db="EMBL/GenBank/DDBJ databases">
        <title>Genomic Encyclopedia of Type Strains, Phase III (KMG-III): the genomes of soil and plant-associated and newly described type strains.</title>
        <authorList>
            <person name="Whitman W."/>
        </authorList>
    </citation>
    <scope>NUCLEOTIDE SEQUENCE [LARGE SCALE GENOMIC DNA]</scope>
    <source>
        <strain evidence="1 2">CECT 7015</strain>
    </source>
</reference>